<evidence type="ECO:0000256" key="9">
    <source>
        <dbReference type="ARBA" id="ARBA00023306"/>
    </source>
</evidence>
<evidence type="ECO:0000256" key="1">
    <source>
        <dbReference type="ARBA" id="ARBA00004162"/>
    </source>
</evidence>
<comment type="subunit">
    <text evidence="10">The Tol-Pal system is composed of five core proteins: the inner membrane proteins TolA, TolQ and TolR, the periplasmic protein TolB and the outer membrane protein Pal. They form a network linking the inner and outer membranes and the peptidoglycan layer.</text>
</comment>
<dbReference type="NCBIfam" id="TIGR02801">
    <property type="entry name" value="tolR"/>
    <property type="match status" value="1"/>
</dbReference>
<reference evidence="12 20" key="2">
    <citation type="submission" date="2019-12" db="EMBL/GenBank/DDBJ databases">
        <title>complete genome sequences of Aeromonas caviae str. WP2-W18-ESBL-01 isolated from wastewater treatment plant effluent.</title>
        <authorList>
            <person name="Sekizuka T."/>
            <person name="Itokawa K."/>
            <person name="Yatsu K."/>
            <person name="Inamine Y."/>
            <person name="Kuroda M."/>
        </authorList>
    </citation>
    <scope>NUCLEOTIDE SEQUENCE [LARGE SCALE GENOMIC DNA]</scope>
    <source>
        <strain evidence="12 20">WP2-W18-ESBL-01</strain>
    </source>
</reference>
<dbReference type="Proteomes" id="UP000737420">
    <property type="component" value="Unassembled WGS sequence"/>
</dbReference>
<dbReference type="AlphaFoldDB" id="A0A081LSN8"/>
<dbReference type="HAMAP" id="MF_02203">
    <property type="entry name" value="TolR"/>
    <property type="match status" value="1"/>
</dbReference>
<protein>
    <recommendedName>
        <fullName evidence="10">Tol-Pal system protein TolR</fullName>
    </recommendedName>
</protein>
<comment type="function">
    <text evidence="10">Part of the Tol-Pal system, which plays a role in outer membrane invagination during cell division and is important for maintaining outer membrane integrity.</text>
</comment>
<dbReference type="InterPro" id="IPR003400">
    <property type="entry name" value="ExbD"/>
</dbReference>
<evidence type="ECO:0000313" key="12">
    <source>
        <dbReference type="EMBL" id="BBQ29090.1"/>
    </source>
</evidence>
<gene>
    <name evidence="10 15" type="primary">tolR</name>
    <name evidence="11" type="ORF">C1C91_04755</name>
    <name evidence="13" type="ORF">KAM348_13910</name>
    <name evidence="14" type="ORF">KAM382_12100</name>
    <name evidence="16" type="ORF">N5I07_04155</name>
    <name evidence="15" type="ORF">N5I20_21530</name>
    <name evidence="18" type="ORF">OJY61_11555</name>
    <name evidence="19" type="ORF">P5S46_17105</name>
    <name evidence="17" type="ORF">SJS77_14595</name>
    <name evidence="12" type="ORF">WP2W18E01_06720</name>
</gene>
<evidence type="ECO:0000256" key="8">
    <source>
        <dbReference type="ARBA" id="ARBA00023136"/>
    </source>
</evidence>
<evidence type="ECO:0000313" key="13">
    <source>
        <dbReference type="EMBL" id="GJA53968.1"/>
    </source>
</evidence>
<dbReference type="Proteomes" id="UP000515756">
    <property type="component" value="Chromosome"/>
</dbReference>
<dbReference type="EMBL" id="JAWZVU010000088">
    <property type="protein sequence ID" value="MDX7721694.1"/>
    <property type="molecule type" value="Genomic_DNA"/>
</dbReference>
<evidence type="ECO:0000256" key="3">
    <source>
        <dbReference type="ARBA" id="ARBA00022475"/>
    </source>
</evidence>
<dbReference type="RefSeq" id="WP_010672874.1">
    <property type="nucleotide sequence ID" value="NZ_AP019195.1"/>
</dbReference>
<sequence length="148" mass="16214">MQTYQRLKRKKVAEINVVPYIDVMLVLLIIFMAVTPVITQGVKVDLPQAESEQLPEDSKPPFIVSVNTEGEYVIKAGEADDEPVPSGTPEAMQQYITEKAMGYLAINQNAPVVVAGDKSVRYEEVILLMVALKKAGVPQVGLMTDPVN</sequence>
<dbReference type="GO" id="GO:0051301">
    <property type="term" value="P:cell division"/>
    <property type="evidence" value="ECO:0007669"/>
    <property type="project" value="UniProtKB-UniRule"/>
</dbReference>
<reference evidence="15" key="4">
    <citation type="submission" date="2022-09" db="EMBL/GenBank/DDBJ databases">
        <title>Intensive care unit water sources are persistently colonized with multi-drug resistant bacteria and are the site of extensive horizontal gene transfer of antibiotic resistance genes.</title>
        <authorList>
            <person name="Diorio-Toth L."/>
        </authorList>
    </citation>
    <scope>NUCLEOTIDE SEQUENCE</scope>
    <source>
        <strain evidence="15">GD03710</strain>
        <strain evidence="16">GD03796</strain>
    </source>
</reference>
<reference evidence="17" key="7">
    <citation type="submission" date="2023-11" db="EMBL/GenBank/DDBJ databases">
        <title>WGS of Aeromonas in Northern Israel.</title>
        <authorList>
            <person name="Hershko Y."/>
        </authorList>
    </citation>
    <scope>NUCLEOTIDE SEQUENCE</scope>
    <source>
        <strain evidence="17">77416</strain>
    </source>
</reference>
<dbReference type="GeneID" id="48823801"/>
<dbReference type="Proteomes" id="UP000266778">
    <property type="component" value="Chromosome"/>
</dbReference>
<dbReference type="EMBL" id="JAOCIZ010000140">
    <property type="protein sequence ID" value="MDH1507628.1"/>
    <property type="molecule type" value="Genomic_DNA"/>
</dbReference>
<dbReference type="EMBL" id="BPOP01000008">
    <property type="protein sequence ID" value="GJB91149.1"/>
    <property type="molecule type" value="Genomic_DNA"/>
</dbReference>
<dbReference type="Proteomes" id="UP000887009">
    <property type="component" value="Unassembled WGS sequence"/>
</dbReference>
<dbReference type="EMBL" id="JAOCFT010000001">
    <property type="protein sequence ID" value="MDH1896806.1"/>
    <property type="molecule type" value="Genomic_DNA"/>
</dbReference>
<reference evidence="19" key="5">
    <citation type="submission" date="2023-03" db="EMBL/GenBank/DDBJ databases">
        <title>Aeromonas caviae strain AC1520.</title>
        <authorList>
            <person name="Xie T."/>
            <person name="Zhang Q."/>
            <person name="Deng J."/>
            <person name="Li X."/>
        </authorList>
    </citation>
    <scope>NUCLEOTIDE SEQUENCE</scope>
    <source>
        <strain evidence="19">AC1520</strain>
    </source>
</reference>
<evidence type="ECO:0000313" key="14">
    <source>
        <dbReference type="EMBL" id="GJB91149.1"/>
    </source>
</evidence>
<evidence type="ECO:0000313" key="21">
    <source>
        <dbReference type="Proteomes" id="UP000737420"/>
    </source>
</evidence>
<dbReference type="Gene3D" id="3.30.420.270">
    <property type="match status" value="1"/>
</dbReference>
<dbReference type="GO" id="GO:0015031">
    <property type="term" value="P:protein transport"/>
    <property type="evidence" value="ECO:0007669"/>
    <property type="project" value="InterPro"/>
</dbReference>
<dbReference type="InterPro" id="IPR014168">
    <property type="entry name" value="Tol-Pal_TolR"/>
</dbReference>
<dbReference type="PANTHER" id="PTHR30558:SF7">
    <property type="entry name" value="TOL-PAL SYSTEM PROTEIN TOLR"/>
    <property type="match status" value="1"/>
</dbReference>
<dbReference type="EMBL" id="AP021927">
    <property type="protein sequence ID" value="BBQ29090.1"/>
    <property type="molecule type" value="Genomic_DNA"/>
</dbReference>
<evidence type="ECO:0000313" key="19">
    <source>
        <dbReference type="EMBL" id="WFF97343.1"/>
    </source>
</evidence>
<dbReference type="Proteomes" id="UP001161704">
    <property type="component" value="Unassembled WGS sequence"/>
</dbReference>
<accession>A0A081LSN8</accession>
<comment type="similarity">
    <text evidence="2 10">Belongs to the ExbD/TolR family.</text>
</comment>
<keyword evidence="5 10" id="KW-0132">Cell division</keyword>
<evidence type="ECO:0000256" key="5">
    <source>
        <dbReference type="ARBA" id="ARBA00022618"/>
    </source>
</evidence>
<comment type="subcellular location">
    <subcellularLocation>
        <location evidence="10">Cell inner membrane</location>
        <topology evidence="10">Single-pass membrane protein</topology>
    </subcellularLocation>
    <subcellularLocation>
        <location evidence="1">Cell membrane</location>
        <topology evidence="1">Single-pass membrane protein</topology>
    </subcellularLocation>
</comment>
<evidence type="ECO:0000313" key="18">
    <source>
        <dbReference type="EMBL" id="UZC84491.1"/>
    </source>
</evidence>
<evidence type="ECO:0000256" key="7">
    <source>
        <dbReference type="ARBA" id="ARBA00022989"/>
    </source>
</evidence>
<dbReference type="Proteomes" id="UP001160758">
    <property type="component" value="Unassembled WGS sequence"/>
</dbReference>
<evidence type="ECO:0000256" key="6">
    <source>
        <dbReference type="ARBA" id="ARBA00022692"/>
    </source>
</evidence>
<dbReference type="Pfam" id="PF02472">
    <property type="entry name" value="ExbD"/>
    <property type="match status" value="1"/>
</dbReference>
<reference evidence="13 21" key="3">
    <citation type="submission" date="2021-07" db="EMBL/GenBank/DDBJ databases">
        <title>Draft genome sequence of carbapenem-resistant Aeromonas spp. in Japan.</title>
        <authorList>
            <person name="Maehana S."/>
            <person name="Suzuki M."/>
            <person name="Kitasato H."/>
        </authorList>
    </citation>
    <scope>NUCLEOTIDE SEQUENCE</scope>
    <source>
        <strain evidence="13">KAM348</strain>
        <strain evidence="14 21">KAM382</strain>
    </source>
</reference>
<keyword evidence="6 10" id="KW-0812">Transmembrane</keyword>
<keyword evidence="4 10" id="KW-0997">Cell inner membrane</keyword>
<dbReference type="EMBL" id="CP025706">
    <property type="protein sequence ID" value="AXB04406.1"/>
    <property type="molecule type" value="Genomic_DNA"/>
</dbReference>
<dbReference type="PANTHER" id="PTHR30558">
    <property type="entry name" value="EXBD MEMBRANE COMPONENT OF PMF-DRIVEN MACROMOLECULE IMPORT SYSTEM"/>
    <property type="match status" value="1"/>
</dbReference>
<proteinExistence type="inferred from homology"/>
<organism evidence="15 22">
    <name type="scientific">Aeromonas caviae</name>
    <name type="common">Aeromonas punctata</name>
    <dbReference type="NCBI Taxonomy" id="648"/>
    <lineage>
        <taxon>Bacteria</taxon>
        <taxon>Pseudomonadati</taxon>
        <taxon>Pseudomonadota</taxon>
        <taxon>Gammaproteobacteria</taxon>
        <taxon>Aeromonadales</taxon>
        <taxon>Aeromonadaceae</taxon>
        <taxon>Aeromonas</taxon>
    </lineage>
</organism>
<evidence type="ECO:0000313" key="22">
    <source>
        <dbReference type="Proteomes" id="UP001161704"/>
    </source>
</evidence>
<name>A0A081LSN8_AERCA</name>
<dbReference type="Proteomes" id="UP001277183">
    <property type="component" value="Unassembled WGS sequence"/>
</dbReference>
<dbReference type="OrthoDB" id="9798629at2"/>
<dbReference type="EMBL" id="CP110176">
    <property type="protein sequence ID" value="UZC84491.1"/>
    <property type="molecule type" value="Genomic_DNA"/>
</dbReference>
<keyword evidence="9 10" id="KW-0131">Cell cycle</keyword>
<dbReference type="Proteomes" id="UP001218423">
    <property type="component" value="Chromosome"/>
</dbReference>
<evidence type="ECO:0000256" key="2">
    <source>
        <dbReference type="ARBA" id="ARBA00005811"/>
    </source>
</evidence>
<keyword evidence="8 10" id="KW-0472">Membrane</keyword>
<dbReference type="Proteomes" id="UP001163285">
    <property type="component" value="Chromosome"/>
</dbReference>
<dbReference type="GO" id="GO:0022857">
    <property type="term" value="F:transmembrane transporter activity"/>
    <property type="evidence" value="ECO:0007669"/>
    <property type="project" value="InterPro"/>
</dbReference>
<keyword evidence="3 10" id="KW-1003">Cell membrane</keyword>
<reference evidence="11" key="1">
    <citation type="journal article" date="2019" name="J Environ">
        <title>Genetic characterization and potential molecular dissemination mechanism of tet (31) gene in Aeromonas caviae from an oxytetracycline wastewater treatment system.</title>
        <authorList>
            <person name="Shi Y."/>
            <person name="Tian Z."/>
            <person name="Leclercq S.O."/>
            <person name="Zhang H."/>
            <person name="Yang M."/>
            <person name="Zhang Y."/>
        </authorList>
    </citation>
    <scope>NUCLEOTIDE SEQUENCE</scope>
    <source>
        <strain evidence="11">T25-39</strain>
    </source>
</reference>
<evidence type="ECO:0000313" key="11">
    <source>
        <dbReference type="EMBL" id="AXB04406.1"/>
    </source>
</evidence>
<feature type="transmembrane region" description="Helical" evidence="10">
    <location>
        <begin position="20"/>
        <end position="38"/>
    </location>
</feature>
<dbReference type="EMBL" id="BPNL01000012">
    <property type="protein sequence ID" value="GJA53968.1"/>
    <property type="molecule type" value="Genomic_DNA"/>
</dbReference>
<evidence type="ECO:0000313" key="17">
    <source>
        <dbReference type="EMBL" id="MDX7721694.1"/>
    </source>
</evidence>
<reference evidence="18" key="6">
    <citation type="submission" date="2023-04" db="EMBL/GenBank/DDBJ databases">
        <title>Whole Genome Sequence of Multi-drug resistant Aeromonas caviae as a gut pathogen in newborn.</title>
        <authorList>
            <person name="Jadhav S.V."/>
            <person name="Saroj S.D."/>
            <person name="Saha U.B."/>
            <person name="Sen S."/>
            <person name="Kher A."/>
        </authorList>
    </citation>
    <scope>NUCLEOTIDE SEQUENCE</scope>
    <source>
        <strain evidence="18">SVJ23</strain>
    </source>
</reference>
<dbReference type="KEGG" id="acav:VI35_17340"/>
<dbReference type="EMBL" id="CP120942">
    <property type="protein sequence ID" value="WFF97343.1"/>
    <property type="molecule type" value="Genomic_DNA"/>
</dbReference>
<evidence type="ECO:0000256" key="10">
    <source>
        <dbReference type="HAMAP-Rule" id="MF_02203"/>
    </source>
</evidence>
<evidence type="ECO:0000313" key="15">
    <source>
        <dbReference type="EMBL" id="MDH1507628.1"/>
    </source>
</evidence>
<dbReference type="GO" id="GO:0005886">
    <property type="term" value="C:plasma membrane"/>
    <property type="evidence" value="ECO:0007669"/>
    <property type="project" value="UniProtKB-SubCell"/>
</dbReference>
<keyword evidence="7 10" id="KW-1133">Transmembrane helix</keyword>
<evidence type="ECO:0000313" key="20">
    <source>
        <dbReference type="Proteomes" id="UP000515756"/>
    </source>
</evidence>
<evidence type="ECO:0000256" key="4">
    <source>
        <dbReference type="ARBA" id="ARBA00022519"/>
    </source>
</evidence>
<evidence type="ECO:0000313" key="16">
    <source>
        <dbReference type="EMBL" id="MDH1896806.1"/>
    </source>
</evidence>